<proteinExistence type="predicted"/>
<dbReference type="EMBL" id="VUMI01000085">
    <property type="protein sequence ID" value="MSS91861.1"/>
    <property type="molecule type" value="Genomic_DNA"/>
</dbReference>
<accession>A0A6N7W9B5</accession>
<protein>
    <submittedName>
        <fullName evidence="1">Uncharacterized protein</fullName>
    </submittedName>
</protein>
<organism evidence="1 2">
    <name type="scientific">Eisenbergiella porci</name>
    <dbReference type="NCBI Taxonomy" id="2652274"/>
    <lineage>
        <taxon>Bacteria</taxon>
        <taxon>Bacillati</taxon>
        <taxon>Bacillota</taxon>
        <taxon>Clostridia</taxon>
        <taxon>Lachnospirales</taxon>
        <taxon>Lachnospiraceae</taxon>
        <taxon>Eisenbergiella</taxon>
    </lineage>
</organism>
<dbReference type="Proteomes" id="UP000436047">
    <property type="component" value="Unassembled WGS sequence"/>
</dbReference>
<dbReference type="RefSeq" id="WP_021640095.1">
    <property type="nucleotide sequence ID" value="NZ_JAXDZL010000137.1"/>
</dbReference>
<reference evidence="1 2" key="1">
    <citation type="submission" date="2019-08" db="EMBL/GenBank/DDBJ databases">
        <title>In-depth cultivation of the pig gut microbiome towards novel bacterial diversity and tailored functional studies.</title>
        <authorList>
            <person name="Wylensek D."/>
            <person name="Hitch T.C.A."/>
            <person name="Clavel T."/>
        </authorList>
    </citation>
    <scope>NUCLEOTIDE SEQUENCE [LARGE SCALE GENOMIC DNA]</scope>
    <source>
        <strain evidence="1 2">WCA-389-WT-23B</strain>
    </source>
</reference>
<dbReference type="AlphaFoldDB" id="A0A6N7W9B5"/>
<evidence type="ECO:0000313" key="2">
    <source>
        <dbReference type="Proteomes" id="UP000436047"/>
    </source>
</evidence>
<gene>
    <name evidence="1" type="ORF">FYJ45_27720</name>
</gene>
<evidence type="ECO:0000313" key="1">
    <source>
        <dbReference type="EMBL" id="MSS91861.1"/>
    </source>
</evidence>
<sequence length="398" mass="43853">MEQLKKLSINTALCDMTELTEEILSGYSELNVNAAAVLLSERASVLLSRYSVKINTASTLKVPEGTNTIVKNGSVVIDGTDAAADKTFLMVNGTLLLHPGAEKAMENYVQIMVNGCLIYPKSLAGYVSRIHVNGQQKCYPDNAVCILKDLTVDKFFIIRAVQNTPYFITGKVTMIDPTLDLSILIQKNVSLLCEKALVKESFFEQSLSLLDENTDISVIPDDFSLLPDTMELNGFTLAQLGKKLIRIGDLYITDKTMEVLPSLEALKVTGTICLPEKFSSEFLTYPVEYGNISLIKGTLISDKSTLHIDKQLLEQTPDGLHVMDCATVEIDENIPATLARERLFLEDCALIKCPSELKSIIELISSDVASISDYTEETEGGDEKNDDTIYINAATYKF</sequence>
<comment type="caution">
    <text evidence="1">The sequence shown here is derived from an EMBL/GenBank/DDBJ whole genome shotgun (WGS) entry which is preliminary data.</text>
</comment>
<keyword evidence="2" id="KW-1185">Reference proteome</keyword>
<name>A0A6N7W9B5_9FIRM</name>
<dbReference type="GeneID" id="86056776"/>